<dbReference type="InterPro" id="IPR035965">
    <property type="entry name" value="PAS-like_dom_sf"/>
</dbReference>
<keyword evidence="4" id="KW-0378">Hydrolase</keyword>
<dbReference type="Pfam" id="PF13596">
    <property type="entry name" value="PAS_10"/>
    <property type="match status" value="1"/>
</dbReference>
<evidence type="ECO:0000259" key="10">
    <source>
        <dbReference type="PROSITE" id="PS50123"/>
    </source>
</evidence>
<dbReference type="Gene3D" id="3.30.450.20">
    <property type="entry name" value="PAS domain"/>
    <property type="match status" value="1"/>
</dbReference>
<proteinExistence type="predicted"/>
<dbReference type="PRINTS" id="PR00996">
    <property type="entry name" value="CHERMTFRASE"/>
</dbReference>
<evidence type="ECO:0000256" key="1">
    <source>
        <dbReference type="ARBA" id="ARBA00000085"/>
    </source>
</evidence>
<dbReference type="GO" id="GO:0005737">
    <property type="term" value="C:cytoplasm"/>
    <property type="evidence" value="ECO:0007669"/>
    <property type="project" value="InterPro"/>
</dbReference>
<evidence type="ECO:0000313" key="12">
    <source>
        <dbReference type="Proteomes" id="UP000589085"/>
    </source>
</evidence>
<evidence type="ECO:0000256" key="4">
    <source>
        <dbReference type="PROSITE-ProRule" id="PRU00050"/>
    </source>
</evidence>
<dbReference type="InterPro" id="IPR003661">
    <property type="entry name" value="HisK_dim/P_dom"/>
</dbReference>
<dbReference type="PROSITE" id="PS50122">
    <property type="entry name" value="CHEB"/>
    <property type="match status" value="1"/>
</dbReference>
<protein>
    <recommendedName>
        <fullName evidence="2">histidine kinase</fullName>
        <ecNumber evidence="2">2.7.13.3</ecNumber>
    </recommendedName>
</protein>
<dbReference type="GO" id="GO:0008984">
    <property type="term" value="F:protein-glutamate methylesterase activity"/>
    <property type="evidence" value="ECO:0007669"/>
    <property type="project" value="InterPro"/>
</dbReference>
<dbReference type="Proteomes" id="UP000589085">
    <property type="component" value="Unassembled WGS sequence"/>
</dbReference>
<dbReference type="InterPro" id="IPR000673">
    <property type="entry name" value="Sig_transdc_resp-reg_Me-estase"/>
</dbReference>
<dbReference type="SMART" id="SM00387">
    <property type="entry name" value="HATPase_c"/>
    <property type="match status" value="1"/>
</dbReference>
<dbReference type="InterPro" id="IPR011006">
    <property type="entry name" value="CheY-like_superfamily"/>
</dbReference>
<dbReference type="GO" id="GO:0006935">
    <property type="term" value="P:chemotaxis"/>
    <property type="evidence" value="ECO:0007669"/>
    <property type="project" value="UniProtKB-UniRule"/>
</dbReference>
<comment type="caution">
    <text evidence="11">The sequence shown here is derived from an EMBL/GenBank/DDBJ whole genome shotgun (WGS) entry which is preliminary data.</text>
</comment>
<evidence type="ECO:0000256" key="6">
    <source>
        <dbReference type="SAM" id="Coils"/>
    </source>
</evidence>
<dbReference type="PROSITE" id="PS50110">
    <property type="entry name" value="RESPONSE_REGULATORY"/>
    <property type="match status" value="1"/>
</dbReference>
<reference evidence="11 12" key="1">
    <citation type="submission" date="2020-04" db="EMBL/GenBank/DDBJ databases">
        <title>Description of novel Gluconacetobacter.</title>
        <authorList>
            <person name="Sombolestani A."/>
        </authorList>
    </citation>
    <scope>NUCLEOTIDE SEQUENCE [LARGE SCALE GENOMIC DNA]</scope>
    <source>
        <strain evidence="11 12">LMG 19747</strain>
    </source>
</reference>
<dbReference type="SMART" id="SM00388">
    <property type="entry name" value="HisKA"/>
    <property type="match status" value="1"/>
</dbReference>
<name>A0A7W4IFJ6_9PROT</name>
<evidence type="ECO:0000256" key="2">
    <source>
        <dbReference type="ARBA" id="ARBA00012438"/>
    </source>
</evidence>
<dbReference type="SMART" id="SM00448">
    <property type="entry name" value="REC"/>
    <property type="match status" value="1"/>
</dbReference>
<dbReference type="GO" id="GO:0008757">
    <property type="term" value="F:S-adenosylmethionine-dependent methyltransferase activity"/>
    <property type="evidence" value="ECO:0007669"/>
    <property type="project" value="InterPro"/>
</dbReference>
<sequence>MDKPEKSEFTVVGLGASSGGLDACRKFLAALHDGKDLALILIQHLDPTHESLMASLLSGHTNLAVRQAEDNMIIAPGHLYLIPPGVYLSVADGALHLSEPLAQHGARLPFDFLLRSLARDYGPRAVAVILSGTGHDGAGGIEQVKAHGGFVVAQDPAEAAFDGMPRSAIDTGWVDVVSPVAEIPAVLAGRAGPLSAARDGGAEWLTSILAFLRTRGAHDFKLYKAGTLQRRIERRIAMAPQTGGDPARYLVLLHRDPQECDLLMHDLLINVTGFFRDPAVFDLLARTTIPDLIADHRVDQPIRIWVAGCSTGEEAYSLAILFTEALAIAGRATGVQVIASDIDADAIAIAREGVYSEEAVRTLPPERLARFFVKENRNWRVVPALRGIVLFTVQDVLADLPFSRIDLISCRNLLIYLRPEAQARIVSLFHFALREGGVLLLGSAERIAEEDTRFALISKAARLYRHLGRARPGDLDFAIGGGKGARPPMRAIGAAARARQSALADLCRAVIMDVHAPATVLVDRNDECVYALGPTERYLRVPSGAASRHILAMVLPAMRARLRSAIVQARRQGRRVTASGGGGTRDGNPFSLAFDIQPVEGAGESLLVVCFVETRRVDARAHPGGSSDSQRVAALEQELAATRAELQAALRDLEIVGEEQKTSDEVAKSTSEEYQTTNEDLLTSTEELQSLNEELTALNSQLQETLERQRTTANDLQNVLNSTEVATIVLDTELRIRFFTPATKSIFSVIPTDIGRPLADLRSLAPDNTLFDDARSVIITGQVLEQETETADTATWYRRRVLPYRTAENGIEGVVITFDDITARKRTADALEAARRAAELADLAKSRFLAAASHDLRQPLQSLMLIQGLLKRTVTGEKAALLVARLHETVSTMSGMLNALLDINQIETGTIPVSVAVFPVNDLLASLRAELTDLALIRHLRLRVSPSSAFVRSDPRLLGQMLRNLIANALKYTESGGVLVGCRREAGNLRIEVWDTGIGIPAGEFQSIFEEYHQLGNAARAHERGLGLGLSIVRRLGDLLGHPVRVRSHVGKGSVFSIAVPRATDPMLSAPAPRQGDGAEAAPAPAVNILIVEDDPDVRALLAQVLRAEGHRVTAVPDGRAALATVRRAGLGPDIVLADYNLPDGMSGIDTITQVTTLARRPVRSIILTGDISNATLREIAQHPCVRLNKPVEAFALLQAVRGLLSSGAPRQ</sequence>
<keyword evidence="6" id="KW-0175">Coiled coil</keyword>
<dbReference type="InterPro" id="IPR029063">
    <property type="entry name" value="SAM-dependent_MTases_sf"/>
</dbReference>
<dbReference type="Pfam" id="PF01339">
    <property type="entry name" value="CheB_methylest"/>
    <property type="match status" value="1"/>
</dbReference>
<evidence type="ECO:0000256" key="5">
    <source>
        <dbReference type="PROSITE-ProRule" id="PRU00169"/>
    </source>
</evidence>
<keyword evidence="3 4" id="KW-0145">Chemotaxis</keyword>
<dbReference type="RefSeq" id="WP_182998757.1">
    <property type="nucleotide sequence ID" value="NZ_JABEQJ010000027.1"/>
</dbReference>
<organism evidence="11 12">
    <name type="scientific">Gluconacetobacter sacchari</name>
    <dbReference type="NCBI Taxonomy" id="92759"/>
    <lineage>
        <taxon>Bacteria</taxon>
        <taxon>Pseudomonadati</taxon>
        <taxon>Pseudomonadota</taxon>
        <taxon>Alphaproteobacteria</taxon>
        <taxon>Acetobacterales</taxon>
        <taxon>Acetobacteraceae</taxon>
        <taxon>Gluconacetobacter</taxon>
    </lineage>
</organism>
<dbReference type="Gene3D" id="3.30.565.10">
    <property type="entry name" value="Histidine kinase-like ATPase, C-terminal domain"/>
    <property type="match status" value="1"/>
</dbReference>
<dbReference type="InterPro" id="IPR003594">
    <property type="entry name" value="HATPase_dom"/>
</dbReference>
<evidence type="ECO:0000313" key="11">
    <source>
        <dbReference type="EMBL" id="MBB2161934.1"/>
    </source>
</evidence>
<dbReference type="GO" id="GO:0000156">
    <property type="term" value="F:phosphorelay response regulator activity"/>
    <property type="evidence" value="ECO:0007669"/>
    <property type="project" value="InterPro"/>
</dbReference>
<dbReference type="CDD" id="cd16434">
    <property type="entry name" value="CheB-CheR_fusion"/>
    <property type="match status" value="1"/>
</dbReference>
<dbReference type="Gene3D" id="3.40.50.150">
    <property type="entry name" value="Vaccinia Virus protein VP39"/>
    <property type="match status" value="1"/>
</dbReference>
<dbReference type="GO" id="GO:0000155">
    <property type="term" value="F:phosphorelay sensor kinase activity"/>
    <property type="evidence" value="ECO:0007669"/>
    <property type="project" value="InterPro"/>
</dbReference>
<feature type="domain" description="CheR-type methyltransferase" evidence="10">
    <location>
        <begin position="211"/>
        <end position="469"/>
    </location>
</feature>
<feature type="active site" evidence="4">
    <location>
        <position position="44"/>
    </location>
</feature>
<dbReference type="Pfam" id="PF00512">
    <property type="entry name" value="HisKA"/>
    <property type="match status" value="1"/>
</dbReference>
<gene>
    <name evidence="11" type="ORF">HLH48_17500</name>
</gene>
<evidence type="ECO:0000259" key="7">
    <source>
        <dbReference type="PROSITE" id="PS50109"/>
    </source>
</evidence>
<dbReference type="Pfam" id="PF00072">
    <property type="entry name" value="Response_reg"/>
    <property type="match status" value="1"/>
</dbReference>
<dbReference type="SUPFAM" id="SSF55785">
    <property type="entry name" value="PYP-like sensor domain (PAS domain)"/>
    <property type="match status" value="1"/>
</dbReference>
<evidence type="ECO:0000259" key="8">
    <source>
        <dbReference type="PROSITE" id="PS50110"/>
    </source>
</evidence>
<dbReference type="Gene3D" id="3.40.50.2300">
    <property type="match status" value="1"/>
</dbReference>
<dbReference type="Gene3D" id="3.40.50.180">
    <property type="entry name" value="Methylesterase CheB, C-terminal domain"/>
    <property type="match status" value="1"/>
</dbReference>
<dbReference type="EMBL" id="JABEQJ010000027">
    <property type="protein sequence ID" value="MBB2161934.1"/>
    <property type="molecule type" value="Genomic_DNA"/>
</dbReference>
<dbReference type="CDD" id="cd00082">
    <property type="entry name" value="HisKA"/>
    <property type="match status" value="1"/>
</dbReference>
<dbReference type="PANTHER" id="PTHR24422">
    <property type="entry name" value="CHEMOTAXIS PROTEIN METHYLTRANSFERASE"/>
    <property type="match status" value="1"/>
</dbReference>
<dbReference type="InterPro" id="IPR035909">
    <property type="entry name" value="CheB_C"/>
</dbReference>
<dbReference type="SMART" id="SM00138">
    <property type="entry name" value="MeTrc"/>
    <property type="match status" value="1"/>
</dbReference>
<comment type="catalytic activity">
    <reaction evidence="1">
        <text>ATP + protein L-histidine = ADP + protein N-phospho-L-histidine.</text>
        <dbReference type="EC" id="2.7.13.3"/>
    </reaction>
</comment>
<dbReference type="PANTHER" id="PTHR24422:SF27">
    <property type="entry name" value="PROTEIN-GLUTAMATE O-METHYLTRANSFERASE"/>
    <property type="match status" value="1"/>
</dbReference>
<keyword evidence="5" id="KW-0597">Phosphoprotein</keyword>
<dbReference type="InterPro" id="IPR050903">
    <property type="entry name" value="Bact_Chemotaxis_MeTrfase"/>
</dbReference>
<dbReference type="SUPFAM" id="SSF52738">
    <property type="entry name" value="Methylesterase CheB, C-terminal domain"/>
    <property type="match status" value="1"/>
</dbReference>
<evidence type="ECO:0000256" key="3">
    <source>
        <dbReference type="ARBA" id="ARBA00022500"/>
    </source>
</evidence>
<feature type="active site" evidence="4">
    <location>
        <position position="17"/>
    </location>
</feature>
<dbReference type="SUPFAM" id="SSF55874">
    <property type="entry name" value="ATPase domain of HSP90 chaperone/DNA topoisomerase II/histidine kinase"/>
    <property type="match status" value="1"/>
</dbReference>
<dbReference type="InterPro" id="IPR001789">
    <property type="entry name" value="Sig_transdc_resp-reg_receiver"/>
</dbReference>
<dbReference type="InterPro" id="IPR036097">
    <property type="entry name" value="HisK_dim/P_sf"/>
</dbReference>
<dbReference type="PROSITE" id="PS50123">
    <property type="entry name" value="CHER"/>
    <property type="match status" value="1"/>
</dbReference>
<feature type="active site" evidence="4">
    <location>
        <position position="136"/>
    </location>
</feature>
<dbReference type="InterPro" id="IPR036890">
    <property type="entry name" value="HATPase_C_sf"/>
</dbReference>
<accession>A0A7W4IFJ6</accession>
<dbReference type="FunFam" id="3.30.565.10:FF:000049">
    <property type="entry name" value="Two-component sensor histidine kinase"/>
    <property type="match status" value="1"/>
</dbReference>
<dbReference type="InterPro" id="IPR022642">
    <property type="entry name" value="CheR_C"/>
</dbReference>
<dbReference type="InterPro" id="IPR005467">
    <property type="entry name" value="His_kinase_dom"/>
</dbReference>
<feature type="modified residue" description="4-aspartylphosphate" evidence="5">
    <location>
        <position position="1139"/>
    </location>
</feature>
<dbReference type="PROSITE" id="PS50109">
    <property type="entry name" value="HIS_KIN"/>
    <property type="match status" value="1"/>
</dbReference>
<dbReference type="Pfam" id="PF01739">
    <property type="entry name" value="CheR"/>
    <property type="match status" value="1"/>
</dbReference>
<evidence type="ECO:0000259" key="9">
    <source>
        <dbReference type="PROSITE" id="PS50122"/>
    </source>
</evidence>
<feature type="domain" description="Response regulatory" evidence="8">
    <location>
        <begin position="1088"/>
        <end position="1205"/>
    </location>
</feature>
<dbReference type="Gene3D" id="1.10.287.130">
    <property type="match status" value="1"/>
</dbReference>
<dbReference type="Pfam" id="PF02518">
    <property type="entry name" value="HATPase_c"/>
    <property type="match status" value="1"/>
</dbReference>
<dbReference type="EC" id="2.7.13.3" evidence="2"/>
<feature type="domain" description="Histidine kinase" evidence="7">
    <location>
        <begin position="851"/>
        <end position="1064"/>
    </location>
</feature>
<dbReference type="AlphaFoldDB" id="A0A7W4IFJ6"/>
<dbReference type="SUPFAM" id="SSF47384">
    <property type="entry name" value="Homodimeric domain of signal transducing histidine kinase"/>
    <property type="match status" value="1"/>
</dbReference>
<feature type="domain" description="CheB-type methylesterase" evidence="9">
    <location>
        <begin position="5"/>
        <end position="187"/>
    </location>
</feature>
<feature type="coiled-coil region" evidence="6">
    <location>
        <begin position="632"/>
        <end position="719"/>
    </location>
</feature>
<dbReference type="InterPro" id="IPR000780">
    <property type="entry name" value="CheR_MeTrfase"/>
</dbReference>
<dbReference type="SUPFAM" id="SSF53335">
    <property type="entry name" value="S-adenosyl-L-methionine-dependent methyltransferases"/>
    <property type="match status" value="1"/>
</dbReference>
<dbReference type="CDD" id="cd00156">
    <property type="entry name" value="REC"/>
    <property type="match status" value="1"/>
</dbReference>
<dbReference type="SUPFAM" id="SSF52172">
    <property type="entry name" value="CheY-like"/>
    <property type="match status" value="1"/>
</dbReference>